<dbReference type="Ensembl" id="ENSORLT00020025375.1">
    <property type="protein sequence ID" value="ENSORLP00020032446.1"/>
    <property type="gene ID" value="ENSORLG00020018004.1"/>
</dbReference>
<keyword evidence="2" id="KW-0812">Transmembrane</keyword>
<feature type="compositionally biased region" description="Low complexity" evidence="1">
    <location>
        <begin position="12"/>
        <end position="41"/>
    </location>
</feature>
<accession>A0A3P9MHY1</accession>
<dbReference type="Pfam" id="PF02893">
    <property type="entry name" value="GRAM"/>
    <property type="match status" value="1"/>
</dbReference>
<feature type="transmembrane region" description="Helical" evidence="2">
    <location>
        <begin position="289"/>
        <end position="312"/>
    </location>
</feature>
<keyword evidence="2" id="KW-0472">Membrane</keyword>
<evidence type="ECO:0000256" key="1">
    <source>
        <dbReference type="SAM" id="MobiDB-lite"/>
    </source>
</evidence>
<name>A0A3P9MHY1_ORYLA</name>
<protein>
    <recommendedName>
        <fullName evidence="3">GRAM domain-containing protein</fullName>
    </recommendedName>
</protein>
<feature type="region of interest" description="Disordered" evidence="1">
    <location>
        <begin position="195"/>
        <end position="226"/>
    </location>
</feature>
<dbReference type="PANTHER" id="PTHR46645:SF1">
    <property type="entry name" value="GRAM DOMAIN-CONTAINING PROTEIN"/>
    <property type="match status" value="1"/>
</dbReference>
<dbReference type="AlphaFoldDB" id="A0A3P9MHY1"/>
<dbReference type="SMART" id="SM00568">
    <property type="entry name" value="GRAM"/>
    <property type="match status" value="1"/>
</dbReference>
<reference evidence="4" key="3">
    <citation type="submission" date="2025-08" db="UniProtKB">
        <authorList>
            <consortium name="Ensembl"/>
        </authorList>
    </citation>
    <scope>IDENTIFICATION</scope>
    <source>
        <strain evidence="4">HNI</strain>
    </source>
</reference>
<evidence type="ECO:0000313" key="5">
    <source>
        <dbReference type="Proteomes" id="UP000265180"/>
    </source>
</evidence>
<reference evidence="4" key="4">
    <citation type="submission" date="2025-09" db="UniProtKB">
        <authorList>
            <consortium name="Ensembl"/>
        </authorList>
    </citation>
    <scope>IDENTIFICATION</scope>
    <source>
        <strain evidence="4">HNI</strain>
    </source>
</reference>
<proteinExistence type="predicted"/>
<reference evidence="4 5" key="2">
    <citation type="submission" date="2017-04" db="EMBL/GenBank/DDBJ databases">
        <title>CpG methylation of centromeres and impact of large insertions on vertebrate speciation.</title>
        <authorList>
            <person name="Ichikawa K."/>
            <person name="Yoshimura J."/>
            <person name="Morishita S."/>
        </authorList>
    </citation>
    <scope>NUCLEOTIDE SEQUENCE</scope>
    <source>
        <strain evidence="4 5">HNI</strain>
    </source>
</reference>
<dbReference type="Gene3D" id="2.30.29.30">
    <property type="entry name" value="Pleckstrin-homology domain (PH domain)/Phosphotyrosine-binding domain (PTB)"/>
    <property type="match status" value="1"/>
</dbReference>
<reference key="1">
    <citation type="journal article" date="2007" name="Nature">
        <title>The medaka draft genome and insights into vertebrate genome evolution.</title>
        <authorList>
            <person name="Kasahara M."/>
            <person name="Naruse K."/>
            <person name="Sasaki S."/>
            <person name="Nakatani Y."/>
            <person name="Qu W."/>
            <person name="Ahsan B."/>
            <person name="Yamada T."/>
            <person name="Nagayasu Y."/>
            <person name="Doi K."/>
            <person name="Kasai Y."/>
            <person name="Jindo T."/>
            <person name="Kobayashi D."/>
            <person name="Shimada A."/>
            <person name="Toyoda A."/>
            <person name="Kuroki Y."/>
            <person name="Fujiyama A."/>
            <person name="Sasaki T."/>
            <person name="Shimizu A."/>
            <person name="Asakawa S."/>
            <person name="Shimizu N."/>
            <person name="Hashimoto S."/>
            <person name="Yang J."/>
            <person name="Lee Y."/>
            <person name="Matsushima K."/>
            <person name="Sugano S."/>
            <person name="Sakaizumi M."/>
            <person name="Narita T."/>
            <person name="Ohishi K."/>
            <person name="Haga S."/>
            <person name="Ohta F."/>
            <person name="Nomoto H."/>
            <person name="Nogata K."/>
            <person name="Morishita T."/>
            <person name="Endo T."/>
            <person name="Shin-I T."/>
            <person name="Takeda H."/>
            <person name="Morishita S."/>
            <person name="Kohara Y."/>
        </authorList>
    </citation>
    <scope>NUCLEOTIDE SEQUENCE [LARGE SCALE GENOMIC DNA]</scope>
    <source>
        <strain>Hd-rR</strain>
    </source>
</reference>
<feature type="region of interest" description="Disordered" evidence="1">
    <location>
        <begin position="1"/>
        <end position="59"/>
    </location>
</feature>
<feature type="compositionally biased region" description="Low complexity" evidence="1">
    <location>
        <begin position="198"/>
        <end position="210"/>
    </location>
</feature>
<evidence type="ECO:0000259" key="3">
    <source>
        <dbReference type="SMART" id="SM00568"/>
    </source>
</evidence>
<dbReference type="InterPro" id="IPR004182">
    <property type="entry name" value="GRAM"/>
</dbReference>
<feature type="domain" description="GRAM" evidence="3">
    <location>
        <begin position="89"/>
        <end position="156"/>
    </location>
</feature>
<organism evidence="4 5">
    <name type="scientific">Oryzias latipes</name>
    <name type="common">Japanese rice fish</name>
    <name type="synonym">Japanese killifish</name>
    <dbReference type="NCBI Taxonomy" id="8090"/>
    <lineage>
        <taxon>Eukaryota</taxon>
        <taxon>Metazoa</taxon>
        <taxon>Chordata</taxon>
        <taxon>Craniata</taxon>
        <taxon>Vertebrata</taxon>
        <taxon>Euteleostomi</taxon>
        <taxon>Actinopterygii</taxon>
        <taxon>Neopterygii</taxon>
        <taxon>Teleostei</taxon>
        <taxon>Neoteleostei</taxon>
        <taxon>Acanthomorphata</taxon>
        <taxon>Ovalentaria</taxon>
        <taxon>Atherinomorphae</taxon>
        <taxon>Beloniformes</taxon>
        <taxon>Adrianichthyidae</taxon>
        <taxon>Oryziinae</taxon>
        <taxon>Oryzias</taxon>
    </lineage>
</organism>
<dbReference type="PANTHER" id="PTHR46645">
    <property type="entry name" value="GRAM DOMAIN-CONTAINING PROTEIN 2B-RELATED"/>
    <property type="match status" value="1"/>
</dbReference>
<dbReference type="InterPro" id="IPR052633">
    <property type="entry name" value="GRAM_domain_protein_2B"/>
</dbReference>
<dbReference type="Proteomes" id="UP000265180">
    <property type="component" value="Chromosome 17"/>
</dbReference>
<evidence type="ECO:0000313" key="4">
    <source>
        <dbReference type="Ensembl" id="ENSORLP00020032446.1"/>
    </source>
</evidence>
<sequence>MNHKSRKFSLDSSGSPNGPSSPVGGGRSNSLSSRKSSLKPSFQEAAQETQQFNPSLDARMPLREINTTEDVFDRSDSLNRSHSFQKYKKSFHKLFPEIPEEENLTHTFTCALQKEVLYHGKLFVSEHHVCFHSSVLFTDTKVVIPVSSMSQVKKQNSALSMLSIQTSTAEKYSFASLRNREMCYRLLQNICSHTQEQETANSSPNPSSTENEADHDRVSGRSSLDDSLDPDVNSICFDSILPANSSEAPCRCSSPRPNNPRHADRRDMWWIWRPVEKVMPLFLREAKNLGAISFVFIILLLLMVVASGYIGLKITALEEQLNFLGAINDLTSHYTE</sequence>
<keyword evidence="2" id="KW-1133">Transmembrane helix</keyword>
<dbReference type="InterPro" id="IPR011993">
    <property type="entry name" value="PH-like_dom_sf"/>
</dbReference>
<evidence type="ECO:0000256" key="2">
    <source>
        <dbReference type="SAM" id="Phobius"/>
    </source>
</evidence>
<feature type="compositionally biased region" description="Polar residues" evidence="1">
    <location>
        <begin position="44"/>
        <end position="54"/>
    </location>
</feature>